<dbReference type="VEuPathDB" id="FungiDB:QG37_06726"/>
<reference evidence="2" key="1">
    <citation type="journal article" date="2015" name="BMC Genomics">
        <title>Draft genome of a commonly misdiagnosed multidrug resistant pathogen Candida auris.</title>
        <authorList>
            <person name="Chatterjee S."/>
            <person name="Alampalli S.V."/>
            <person name="Nageshan R.K."/>
            <person name="Chettiar S.T."/>
            <person name="Joshi S."/>
            <person name="Tatu U.S."/>
        </authorList>
    </citation>
    <scope>NUCLEOTIDE SEQUENCE [LARGE SCALE GENOMIC DNA]</scope>
    <source>
        <strain evidence="2">6684</strain>
    </source>
</reference>
<evidence type="ECO:0000313" key="2">
    <source>
        <dbReference type="Proteomes" id="UP000037122"/>
    </source>
</evidence>
<dbReference type="Proteomes" id="UP000037122">
    <property type="component" value="Unassembled WGS sequence"/>
</dbReference>
<proteinExistence type="predicted"/>
<gene>
    <name evidence="1" type="ORF">QG37_06726</name>
</gene>
<dbReference type="AlphaFoldDB" id="A0A0L0NRT3"/>
<evidence type="ECO:0000313" key="1">
    <source>
        <dbReference type="EMBL" id="KND96856.1"/>
    </source>
</evidence>
<dbReference type="EMBL" id="LGST01000048">
    <property type="protein sequence ID" value="KND96856.1"/>
    <property type="molecule type" value="Genomic_DNA"/>
</dbReference>
<protein>
    <submittedName>
        <fullName evidence="1">Uncharacterized protein</fullName>
    </submittedName>
</protein>
<name>A0A0L0NRT3_CANAR</name>
<accession>A0A0L0NRT3</accession>
<sequence>MNYACIFAVKANILWQLTNEAINLDGSAIKVLAIIIFMRRQILFLLYSVL</sequence>
<comment type="caution">
    <text evidence="1">The sequence shown here is derived from an EMBL/GenBank/DDBJ whole genome shotgun (WGS) entry which is preliminary data.</text>
</comment>
<organism evidence="1 2">
    <name type="scientific">Candidozyma auris</name>
    <name type="common">Yeast</name>
    <name type="synonym">Candida auris</name>
    <dbReference type="NCBI Taxonomy" id="498019"/>
    <lineage>
        <taxon>Eukaryota</taxon>
        <taxon>Fungi</taxon>
        <taxon>Dikarya</taxon>
        <taxon>Ascomycota</taxon>
        <taxon>Saccharomycotina</taxon>
        <taxon>Pichiomycetes</taxon>
        <taxon>Metschnikowiaceae</taxon>
        <taxon>Candidozyma</taxon>
    </lineage>
</organism>